<keyword evidence="2" id="KW-0663">Pyridoxal phosphate</keyword>
<dbReference type="Pfam" id="PF00392">
    <property type="entry name" value="GntR"/>
    <property type="match status" value="1"/>
</dbReference>
<dbReference type="OrthoDB" id="9808770at2"/>
<dbReference type="PROSITE" id="PS50949">
    <property type="entry name" value="HTH_GNTR"/>
    <property type="match status" value="1"/>
</dbReference>
<proteinExistence type="inferred from homology"/>
<dbReference type="GO" id="GO:0003677">
    <property type="term" value="F:DNA binding"/>
    <property type="evidence" value="ECO:0007669"/>
    <property type="project" value="UniProtKB-KW"/>
</dbReference>
<dbReference type="InterPro" id="IPR036388">
    <property type="entry name" value="WH-like_DNA-bd_sf"/>
</dbReference>
<evidence type="ECO:0000256" key="5">
    <source>
        <dbReference type="ARBA" id="ARBA00023163"/>
    </source>
</evidence>
<dbReference type="Gene3D" id="1.10.10.10">
    <property type="entry name" value="Winged helix-like DNA-binding domain superfamily/Winged helix DNA-binding domain"/>
    <property type="match status" value="1"/>
</dbReference>
<evidence type="ECO:0000256" key="3">
    <source>
        <dbReference type="ARBA" id="ARBA00023015"/>
    </source>
</evidence>
<dbReference type="InterPro" id="IPR015422">
    <property type="entry name" value="PyrdxlP-dep_Trfase_small"/>
</dbReference>
<comment type="similarity">
    <text evidence="1">In the C-terminal section; belongs to the class-I pyridoxal-phosphate-dependent aminotransferase family.</text>
</comment>
<dbReference type="InterPro" id="IPR036390">
    <property type="entry name" value="WH_DNA-bd_sf"/>
</dbReference>
<keyword evidence="4" id="KW-0238">DNA-binding</keyword>
<dbReference type="PRINTS" id="PR00035">
    <property type="entry name" value="HTHGNTR"/>
</dbReference>
<dbReference type="SUPFAM" id="SSF53383">
    <property type="entry name" value="PLP-dependent transferases"/>
    <property type="match status" value="1"/>
</dbReference>
<dbReference type="InterPro" id="IPR015421">
    <property type="entry name" value="PyrdxlP-dep_Trfase_major"/>
</dbReference>
<evidence type="ECO:0000256" key="4">
    <source>
        <dbReference type="ARBA" id="ARBA00023125"/>
    </source>
</evidence>
<keyword evidence="3" id="KW-0805">Transcription regulation</keyword>
<gene>
    <name evidence="7" type="ORF">SAMN04487865_100213</name>
</gene>
<dbReference type="InterPro" id="IPR000524">
    <property type="entry name" value="Tscrpt_reg_HTH_GntR"/>
</dbReference>
<sequence>MKNCIEISWKPDKNSGIPAYQQIIDFFLSSVSSGAFAVGMRLPSQRKLSELFEVNRSTVSTAIAELSSYGIIKGSYGAGTEIASNTWSVLLKSNQNWSKHVLSGNFKENISTLQVINHLEFDKDLLRLGTGEIDHRLFPVELWQKALNNVGNKVTSLGYLEPLGLYELRCEIAKHLNKIGICTTPECILITSGSLQALQLISVCLLKSGSKVFVEAPSYLKSLQVFESAGLELTGISMDSDGMEYWKILPHLRHTGEDNSSVVYTIPTNHNPTGICMSEKRRQEFLEFCITHRIPVIEDGAYQELSFTKDYSPIRTLDHNGMVIYLGTASKTLSPGLRIGWLVAPEAVVKRLGDAKMQMDYGASSVSQYIFLEFLKTGMYESYLCKLKNILKQRLDNAMRILEEHFQSIAEWTRPKGGFYIWLTFRQPVKTDLLFNEAIKAGILLNPGDIYDFKANNSIRLSYAYITEDEFKKGAMILKELIFKQVAK</sequence>
<dbReference type="CDD" id="cd00609">
    <property type="entry name" value="AAT_like"/>
    <property type="match status" value="1"/>
</dbReference>
<protein>
    <submittedName>
        <fullName evidence="7">GntR family transcriptional regulator, regulator for abcA and norABC</fullName>
    </submittedName>
</protein>
<dbReference type="Gene3D" id="3.90.1150.10">
    <property type="entry name" value="Aspartate Aminotransferase, domain 1"/>
    <property type="match status" value="1"/>
</dbReference>
<dbReference type="EMBL" id="FOSF01000002">
    <property type="protein sequence ID" value="SFJ77784.1"/>
    <property type="molecule type" value="Genomic_DNA"/>
</dbReference>
<evidence type="ECO:0000256" key="2">
    <source>
        <dbReference type="ARBA" id="ARBA00022898"/>
    </source>
</evidence>
<accession>A0A662Z817</accession>
<dbReference type="Pfam" id="PF00155">
    <property type="entry name" value="Aminotran_1_2"/>
    <property type="match status" value="1"/>
</dbReference>
<keyword evidence="8" id="KW-1185">Reference proteome</keyword>
<dbReference type="SUPFAM" id="SSF46785">
    <property type="entry name" value="Winged helix' DNA-binding domain"/>
    <property type="match status" value="1"/>
</dbReference>
<dbReference type="GO" id="GO:0003700">
    <property type="term" value="F:DNA-binding transcription factor activity"/>
    <property type="evidence" value="ECO:0007669"/>
    <property type="project" value="InterPro"/>
</dbReference>
<feature type="domain" description="HTH gntR-type" evidence="6">
    <location>
        <begin position="17"/>
        <end position="85"/>
    </location>
</feature>
<organism evidence="7 8">
    <name type="scientific">Succinivibrio dextrinosolvens</name>
    <dbReference type="NCBI Taxonomy" id="83771"/>
    <lineage>
        <taxon>Bacteria</taxon>
        <taxon>Pseudomonadati</taxon>
        <taxon>Pseudomonadota</taxon>
        <taxon>Gammaproteobacteria</taxon>
        <taxon>Aeromonadales</taxon>
        <taxon>Succinivibrionaceae</taxon>
        <taxon>Succinivibrio</taxon>
    </lineage>
</organism>
<dbReference type="CDD" id="cd07377">
    <property type="entry name" value="WHTH_GntR"/>
    <property type="match status" value="1"/>
</dbReference>
<dbReference type="SMART" id="SM00345">
    <property type="entry name" value="HTH_GNTR"/>
    <property type="match status" value="1"/>
</dbReference>
<evidence type="ECO:0000313" key="8">
    <source>
        <dbReference type="Proteomes" id="UP000243374"/>
    </source>
</evidence>
<evidence type="ECO:0000256" key="1">
    <source>
        <dbReference type="ARBA" id="ARBA00005384"/>
    </source>
</evidence>
<dbReference type="InterPro" id="IPR004839">
    <property type="entry name" value="Aminotransferase_I/II_large"/>
</dbReference>
<evidence type="ECO:0000313" key="7">
    <source>
        <dbReference type="EMBL" id="SFJ77784.1"/>
    </source>
</evidence>
<dbReference type="Proteomes" id="UP000243374">
    <property type="component" value="Unassembled WGS sequence"/>
</dbReference>
<dbReference type="PANTHER" id="PTHR46577:SF2">
    <property type="entry name" value="TRANSCRIPTIONAL REGULATORY PROTEIN"/>
    <property type="match status" value="1"/>
</dbReference>
<dbReference type="InterPro" id="IPR015424">
    <property type="entry name" value="PyrdxlP-dep_Trfase"/>
</dbReference>
<evidence type="ECO:0000259" key="6">
    <source>
        <dbReference type="PROSITE" id="PS50949"/>
    </source>
</evidence>
<dbReference type="PANTHER" id="PTHR46577">
    <property type="entry name" value="HTH-TYPE TRANSCRIPTIONAL REGULATORY PROTEIN GABR"/>
    <property type="match status" value="1"/>
</dbReference>
<dbReference type="GO" id="GO:0030170">
    <property type="term" value="F:pyridoxal phosphate binding"/>
    <property type="evidence" value="ECO:0007669"/>
    <property type="project" value="InterPro"/>
</dbReference>
<dbReference type="RefSeq" id="WP_074838255.1">
    <property type="nucleotide sequence ID" value="NZ_CP047056.1"/>
</dbReference>
<dbReference type="InterPro" id="IPR051446">
    <property type="entry name" value="HTH_trans_reg/aminotransferase"/>
</dbReference>
<dbReference type="Gene3D" id="3.40.640.10">
    <property type="entry name" value="Type I PLP-dependent aspartate aminotransferase-like (Major domain)"/>
    <property type="match status" value="1"/>
</dbReference>
<dbReference type="AlphaFoldDB" id="A0A662Z817"/>
<reference evidence="7 8" key="1">
    <citation type="submission" date="2016-10" db="EMBL/GenBank/DDBJ databases">
        <authorList>
            <person name="Varghese N."/>
            <person name="Submissions S."/>
        </authorList>
    </citation>
    <scope>NUCLEOTIDE SEQUENCE [LARGE SCALE GENOMIC DNA]</scope>
    <source>
        <strain evidence="7 8">22B</strain>
    </source>
</reference>
<keyword evidence="5" id="KW-0804">Transcription</keyword>
<name>A0A662Z817_9GAMM</name>